<dbReference type="AlphaFoldDB" id="A0A5E8BGL3"/>
<evidence type="ECO:0000313" key="2">
    <source>
        <dbReference type="Proteomes" id="UP000398389"/>
    </source>
</evidence>
<name>A0A5E8BGL3_9ASCO</name>
<sequence length="129" mass="14192">MTERVPGFFYADQYLTQQGVRFDHSIPATLTLFATIFGVAAIEIHAKDIYATGNLGLAKSGVFHGQLQFNDVRDLTAAAGRYQLVCQLVGEDLYVYLVQPPNMVPRGVLTVQVANNSEDCEFSGLIEFS</sequence>
<keyword evidence="2" id="KW-1185">Reference proteome</keyword>
<gene>
    <name evidence="1" type="ORF">SAPINGB_P002551</name>
</gene>
<dbReference type="RefSeq" id="XP_031853160.1">
    <property type="nucleotide sequence ID" value="XM_031997269.1"/>
</dbReference>
<dbReference type="EMBL" id="CABVLU010000002">
    <property type="protein sequence ID" value="VVT50001.1"/>
    <property type="molecule type" value="Genomic_DNA"/>
</dbReference>
<evidence type="ECO:0000313" key="1">
    <source>
        <dbReference type="EMBL" id="VVT50001.1"/>
    </source>
</evidence>
<protein>
    <submittedName>
        <fullName evidence="1">Uncharacterized protein</fullName>
    </submittedName>
</protein>
<reference evidence="1 2" key="1">
    <citation type="submission" date="2019-09" db="EMBL/GenBank/DDBJ databases">
        <authorList>
            <person name="Brejova B."/>
        </authorList>
    </citation>
    <scope>NUCLEOTIDE SEQUENCE [LARGE SCALE GENOMIC DNA]</scope>
</reference>
<dbReference type="Proteomes" id="UP000398389">
    <property type="component" value="Unassembled WGS sequence"/>
</dbReference>
<organism evidence="1 2">
    <name type="scientific">Magnusiomyces paraingens</name>
    <dbReference type="NCBI Taxonomy" id="2606893"/>
    <lineage>
        <taxon>Eukaryota</taxon>
        <taxon>Fungi</taxon>
        <taxon>Dikarya</taxon>
        <taxon>Ascomycota</taxon>
        <taxon>Saccharomycotina</taxon>
        <taxon>Dipodascomycetes</taxon>
        <taxon>Dipodascales</taxon>
        <taxon>Dipodascaceae</taxon>
        <taxon>Magnusiomyces</taxon>
    </lineage>
</organism>
<accession>A0A5E8BGL3</accession>
<proteinExistence type="predicted"/>
<dbReference type="GeneID" id="43581369"/>